<keyword evidence="5" id="KW-0067">ATP-binding</keyword>
<dbReference type="SMART" id="SM00382">
    <property type="entry name" value="AAA"/>
    <property type="match status" value="1"/>
</dbReference>
<keyword evidence="4" id="KW-0547">Nucleotide-binding</keyword>
<dbReference type="GO" id="GO:0005886">
    <property type="term" value="C:plasma membrane"/>
    <property type="evidence" value="ECO:0007669"/>
    <property type="project" value="TreeGrafter"/>
</dbReference>
<dbReference type="Pfam" id="PF00005">
    <property type="entry name" value="ABC_tran"/>
    <property type="match status" value="1"/>
</dbReference>
<accession>A0AAD2G5G7</accession>
<comment type="caution">
    <text evidence="10">The sequence shown here is derived from an EMBL/GenBank/DDBJ whole genome shotgun (WGS) entry which is preliminary data.</text>
</comment>
<keyword evidence="7 8" id="KW-0472">Membrane</keyword>
<dbReference type="Proteomes" id="UP001295423">
    <property type="component" value="Unassembled WGS sequence"/>
</dbReference>
<dbReference type="EMBL" id="CAKOGP040002047">
    <property type="protein sequence ID" value="CAJ1960162.1"/>
    <property type="molecule type" value="Genomic_DNA"/>
</dbReference>
<dbReference type="InterPro" id="IPR003593">
    <property type="entry name" value="AAA+_ATPase"/>
</dbReference>
<reference evidence="10" key="1">
    <citation type="submission" date="2023-08" db="EMBL/GenBank/DDBJ databases">
        <authorList>
            <person name="Audoor S."/>
            <person name="Bilcke G."/>
        </authorList>
    </citation>
    <scope>NUCLEOTIDE SEQUENCE</scope>
</reference>
<organism evidence="10 11">
    <name type="scientific">Cylindrotheca closterium</name>
    <dbReference type="NCBI Taxonomy" id="2856"/>
    <lineage>
        <taxon>Eukaryota</taxon>
        <taxon>Sar</taxon>
        <taxon>Stramenopiles</taxon>
        <taxon>Ochrophyta</taxon>
        <taxon>Bacillariophyta</taxon>
        <taxon>Bacillariophyceae</taxon>
        <taxon>Bacillariophycidae</taxon>
        <taxon>Bacillariales</taxon>
        <taxon>Bacillariaceae</taxon>
        <taxon>Cylindrotheca</taxon>
    </lineage>
</organism>
<dbReference type="InterPro" id="IPR003439">
    <property type="entry name" value="ABC_transporter-like_ATP-bd"/>
</dbReference>
<feature type="domain" description="ABC transporter" evidence="9">
    <location>
        <begin position="363"/>
        <end position="591"/>
    </location>
</feature>
<dbReference type="GO" id="GO:0005524">
    <property type="term" value="F:ATP binding"/>
    <property type="evidence" value="ECO:0007669"/>
    <property type="project" value="UniProtKB-KW"/>
</dbReference>
<keyword evidence="11" id="KW-1185">Reference proteome</keyword>
<evidence type="ECO:0000256" key="6">
    <source>
        <dbReference type="ARBA" id="ARBA00022989"/>
    </source>
</evidence>
<evidence type="ECO:0000313" key="10">
    <source>
        <dbReference type="EMBL" id="CAJ1960162.1"/>
    </source>
</evidence>
<evidence type="ECO:0000256" key="7">
    <source>
        <dbReference type="ARBA" id="ARBA00023136"/>
    </source>
</evidence>
<sequence length="591" mass="64288">MAQNAASTAATNSGATTGGVMPISMPKLLLSMAPLLVVVGLASRTMGLQLEQTMVTSALRTLLQLSLLGGILRPIFQIQNFWLVLGHCLFMMILAVQVACGKSNYIFPGQFDSILTSILLSVGGTGLFAFGVIIKPKPLWNPQYVIPMVGMLLGNSLNGMALAMNTLCRGLMEQGREIELYQTFGANQSEAMARLVKDSIRAGTLPLLNNMAVIGLVSIPGMMTGQILGGSPVGQAARYQAMIMYFIALATFGAILLQVRAISNVGLDPHTQILQTDHFEKMPEEGVSFWSLVKGSMLLSMLTTRGIGKQTTPTLNEIYQKDVFDKDYKELLQIQQLKQTEKDSCVDAEVADSGVCAGTSSVLEMVGLTQSISLLSKSGKGDSNDHGIAKSKILFQELSFRLNSGDIYQVGGPSGSGKSQLLRGIGLLTPLTSGTIRLENKHQDVVNPSEWRKQVRYVTQYKVEIPGTPREFVRKISHFESWKHANEPISEDDMIDTIRSFLQEWGLTDTALDQEWSTLSGGEAQRMILAIALASKPRVVLLDESTSALDLKSKLAVEQSVARYAHSHGIPTIWVSHDPGMAERYSSRDSL</sequence>
<comment type="similarity">
    <text evidence="2">Belongs to the UPF0014 family.</text>
</comment>
<feature type="transmembrane region" description="Helical" evidence="8">
    <location>
        <begin position="82"/>
        <end position="101"/>
    </location>
</feature>
<feature type="transmembrane region" description="Helical" evidence="8">
    <location>
        <begin position="28"/>
        <end position="46"/>
    </location>
</feature>
<feature type="transmembrane region" description="Helical" evidence="8">
    <location>
        <begin position="207"/>
        <end position="227"/>
    </location>
</feature>
<comment type="subcellular location">
    <subcellularLocation>
        <location evidence="1">Membrane</location>
        <topology evidence="1">Multi-pass membrane protein</topology>
    </subcellularLocation>
</comment>
<evidence type="ECO:0000256" key="8">
    <source>
        <dbReference type="SAM" id="Phobius"/>
    </source>
</evidence>
<dbReference type="PANTHER" id="PTHR30028:SF0">
    <property type="entry name" value="PROTEIN ALUMINUM SENSITIVE 3"/>
    <property type="match status" value="1"/>
</dbReference>
<protein>
    <recommendedName>
        <fullName evidence="9">ABC transporter domain-containing protein</fullName>
    </recommendedName>
</protein>
<evidence type="ECO:0000256" key="2">
    <source>
        <dbReference type="ARBA" id="ARBA00005268"/>
    </source>
</evidence>
<dbReference type="AlphaFoldDB" id="A0AAD2G5G7"/>
<dbReference type="Gene3D" id="3.40.50.300">
    <property type="entry name" value="P-loop containing nucleotide triphosphate hydrolases"/>
    <property type="match status" value="1"/>
</dbReference>
<evidence type="ECO:0000256" key="3">
    <source>
        <dbReference type="ARBA" id="ARBA00022692"/>
    </source>
</evidence>
<dbReference type="InterPro" id="IPR027417">
    <property type="entry name" value="P-loop_NTPase"/>
</dbReference>
<keyword evidence="3 8" id="KW-0812">Transmembrane</keyword>
<dbReference type="InterPro" id="IPR017871">
    <property type="entry name" value="ABC_transporter-like_CS"/>
</dbReference>
<evidence type="ECO:0000256" key="5">
    <source>
        <dbReference type="ARBA" id="ARBA00022840"/>
    </source>
</evidence>
<feature type="transmembrane region" description="Helical" evidence="8">
    <location>
        <begin position="239"/>
        <end position="257"/>
    </location>
</feature>
<keyword evidence="6 8" id="KW-1133">Transmembrane helix</keyword>
<feature type="transmembrane region" description="Helical" evidence="8">
    <location>
        <begin position="113"/>
        <end position="134"/>
    </location>
</feature>
<feature type="transmembrane region" description="Helical" evidence="8">
    <location>
        <begin position="146"/>
        <end position="168"/>
    </location>
</feature>
<proteinExistence type="inferred from homology"/>
<gene>
    <name evidence="10" type="ORF">CYCCA115_LOCUS18578</name>
</gene>
<evidence type="ECO:0000259" key="9">
    <source>
        <dbReference type="PROSITE" id="PS50893"/>
    </source>
</evidence>
<dbReference type="PROSITE" id="PS00211">
    <property type="entry name" value="ABC_TRANSPORTER_1"/>
    <property type="match status" value="1"/>
</dbReference>
<evidence type="ECO:0000256" key="1">
    <source>
        <dbReference type="ARBA" id="ARBA00004141"/>
    </source>
</evidence>
<dbReference type="InterPro" id="IPR005226">
    <property type="entry name" value="UPF0014_fam"/>
</dbReference>
<dbReference type="PANTHER" id="PTHR30028">
    <property type="entry name" value="UPF0014 INNER MEMBRANE PROTEIN YBBM-RELATED"/>
    <property type="match status" value="1"/>
</dbReference>
<name>A0AAD2G5G7_9STRA</name>
<dbReference type="PROSITE" id="PS50893">
    <property type="entry name" value="ABC_TRANSPORTER_2"/>
    <property type="match status" value="1"/>
</dbReference>
<dbReference type="SUPFAM" id="SSF52540">
    <property type="entry name" value="P-loop containing nucleoside triphosphate hydrolases"/>
    <property type="match status" value="1"/>
</dbReference>
<evidence type="ECO:0000313" key="11">
    <source>
        <dbReference type="Proteomes" id="UP001295423"/>
    </source>
</evidence>
<dbReference type="GO" id="GO:0016887">
    <property type="term" value="F:ATP hydrolysis activity"/>
    <property type="evidence" value="ECO:0007669"/>
    <property type="project" value="InterPro"/>
</dbReference>
<dbReference type="Pfam" id="PF03649">
    <property type="entry name" value="UPF0014"/>
    <property type="match status" value="1"/>
</dbReference>
<evidence type="ECO:0000256" key="4">
    <source>
        <dbReference type="ARBA" id="ARBA00022741"/>
    </source>
</evidence>